<gene>
    <name evidence="2" type="ORF">PCAR00345_LOCUS1622</name>
</gene>
<organism evidence="2">
    <name type="scientific">Chrysotila carterae</name>
    <name type="common">Marine alga</name>
    <name type="synonym">Syracosphaera carterae</name>
    <dbReference type="NCBI Taxonomy" id="13221"/>
    <lineage>
        <taxon>Eukaryota</taxon>
        <taxon>Haptista</taxon>
        <taxon>Haptophyta</taxon>
        <taxon>Prymnesiophyceae</taxon>
        <taxon>Isochrysidales</taxon>
        <taxon>Isochrysidaceae</taxon>
        <taxon>Chrysotila</taxon>
    </lineage>
</organism>
<accession>A0A7S4AZN0</accession>
<feature type="region of interest" description="Disordered" evidence="1">
    <location>
        <begin position="1"/>
        <end position="39"/>
    </location>
</feature>
<proteinExistence type="predicted"/>
<protein>
    <submittedName>
        <fullName evidence="2">Uncharacterized protein</fullName>
    </submittedName>
</protein>
<feature type="compositionally biased region" description="Low complexity" evidence="1">
    <location>
        <begin position="1"/>
        <end position="13"/>
    </location>
</feature>
<sequence length="135" mass="13859">MSTDADGGAAAAASQGSISQEPKASVQEPEASVQETSLAVSTTLSIDEDAHVRLLLRSCSPSPIRTPKRHKEGVAIQEAAAAYANPHKEAKETTVGPSKETGSAETPKAVSTSVNIDDNGRVCITLRCGSAASIE</sequence>
<reference evidence="2" key="1">
    <citation type="submission" date="2021-01" db="EMBL/GenBank/DDBJ databases">
        <authorList>
            <person name="Corre E."/>
            <person name="Pelletier E."/>
            <person name="Niang G."/>
            <person name="Scheremetjew M."/>
            <person name="Finn R."/>
            <person name="Kale V."/>
            <person name="Holt S."/>
            <person name="Cochrane G."/>
            <person name="Meng A."/>
            <person name="Brown T."/>
            <person name="Cohen L."/>
        </authorList>
    </citation>
    <scope>NUCLEOTIDE SEQUENCE</scope>
    <source>
        <strain evidence="2">CCMP645</strain>
    </source>
</reference>
<evidence type="ECO:0000256" key="1">
    <source>
        <dbReference type="SAM" id="MobiDB-lite"/>
    </source>
</evidence>
<dbReference type="AlphaFoldDB" id="A0A7S4AZN0"/>
<feature type="region of interest" description="Disordered" evidence="1">
    <location>
        <begin position="81"/>
        <end position="111"/>
    </location>
</feature>
<name>A0A7S4AZN0_CHRCT</name>
<dbReference type="EMBL" id="HBIZ01003038">
    <property type="protein sequence ID" value="CAE0749040.1"/>
    <property type="molecule type" value="Transcribed_RNA"/>
</dbReference>
<feature type="compositionally biased region" description="Polar residues" evidence="1">
    <location>
        <begin position="100"/>
        <end position="111"/>
    </location>
</feature>
<evidence type="ECO:0000313" key="2">
    <source>
        <dbReference type="EMBL" id="CAE0749040.1"/>
    </source>
</evidence>